<feature type="transmembrane region" description="Helical" evidence="6">
    <location>
        <begin position="100"/>
        <end position="117"/>
    </location>
</feature>
<proteinExistence type="predicted"/>
<dbReference type="PANTHER" id="PTHR35007:SF1">
    <property type="entry name" value="PILUS ASSEMBLY PROTEIN"/>
    <property type="match status" value="1"/>
</dbReference>
<evidence type="ECO:0000259" key="7">
    <source>
        <dbReference type="Pfam" id="PF00482"/>
    </source>
</evidence>
<evidence type="ECO:0000256" key="4">
    <source>
        <dbReference type="ARBA" id="ARBA00022989"/>
    </source>
</evidence>
<comment type="subcellular location">
    <subcellularLocation>
        <location evidence="1">Cell membrane</location>
        <topology evidence="1">Multi-pass membrane protein</topology>
    </subcellularLocation>
</comment>
<dbReference type="EMBL" id="CADCSY010000077">
    <property type="protein sequence ID" value="CAA9240979.1"/>
    <property type="molecule type" value="Genomic_DNA"/>
</dbReference>
<dbReference type="AlphaFoldDB" id="A0A6J4I5I0"/>
<protein>
    <recommendedName>
        <fullName evidence="7">Type II secretion system protein GspF domain-containing protein</fullName>
    </recommendedName>
</protein>
<evidence type="ECO:0000313" key="8">
    <source>
        <dbReference type="EMBL" id="CAA9240979.1"/>
    </source>
</evidence>
<feature type="domain" description="Type II secretion system protein GspF" evidence="7">
    <location>
        <begin position="138"/>
        <end position="258"/>
    </location>
</feature>
<evidence type="ECO:0000256" key="2">
    <source>
        <dbReference type="ARBA" id="ARBA00022475"/>
    </source>
</evidence>
<keyword evidence="2" id="KW-1003">Cell membrane</keyword>
<feature type="transmembrane region" description="Helical" evidence="6">
    <location>
        <begin position="274"/>
        <end position="294"/>
    </location>
</feature>
<sequence length="302" mass="29779">MSGAATALAAAASVASFLVAAHVAAVQRRRARLRSRLHAGVGPGSGGGAVATVVLRAPSWVRGHLDDAALPVPADAAWTGWCCAVAVVGLTAVVVAGPGAGVVAVLAVTAAGALLVASRRGATGRLVERGLPDALDGVARAMRSGATTSQALVEVASSTPGLLGAELRRAMAEVSGGRSLEDALVALQLRRPEAGVRLAVAAVLLGAEAGGAHARALEGVAASVRAQLGVAGEVRALGSQARLSAVVIALAPLGFAGLAVGTDRTSAAFLLRTPVGLGCLLLGLSLDAVGAWWMHRLAQVDA</sequence>
<dbReference type="InterPro" id="IPR018076">
    <property type="entry name" value="T2SS_GspF_dom"/>
</dbReference>
<keyword evidence="3 6" id="KW-0812">Transmembrane</keyword>
<gene>
    <name evidence="8" type="ORF">AVDCRST_MAG20-1719</name>
</gene>
<dbReference type="GO" id="GO:0005886">
    <property type="term" value="C:plasma membrane"/>
    <property type="evidence" value="ECO:0007669"/>
    <property type="project" value="UniProtKB-SubCell"/>
</dbReference>
<evidence type="ECO:0000256" key="3">
    <source>
        <dbReference type="ARBA" id="ARBA00022692"/>
    </source>
</evidence>
<dbReference type="Pfam" id="PF00482">
    <property type="entry name" value="T2SSF"/>
    <property type="match status" value="1"/>
</dbReference>
<keyword evidence="5 6" id="KW-0472">Membrane</keyword>
<feature type="transmembrane region" description="Helical" evidence="6">
    <location>
        <begin position="37"/>
        <end position="55"/>
    </location>
</feature>
<evidence type="ECO:0000256" key="6">
    <source>
        <dbReference type="SAM" id="Phobius"/>
    </source>
</evidence>
<keyword evidence="4 6" id="KW-1133">Transmembrane helix</keyword>
<evidence type="ECO:0000256" key="1">
    <source>
        <dbReference type="ARBA" id="ARBA00004651"/>
    </source>
</evidence>
<feature type="transmembrane region" description="Helical" evidence="6">
    <location>
        <begin position="243"/>
        <end position="262"/>
    </location>
</feature>
<accession>A0A6J4I5I0</accession>
<evidence type="ECO:0000256" key="5">
    <source>
        <dbReference type="ARBA" id="ARBA00023136"/>
    </source>
</evidence>
<organism evidence="8">
    <name type="scientific">uncultured Acidimicrobiales bacterium</name>
    <dbReference type="NCBI Taxonomy" id="310071"/>
    <lineage>
        <taxon>Bacteria</taxon>
        <taxon>Bacillati</taxon>
        <taxon>Actinomycetota</taxon>
        <taxon>Acidimicrobiia</taxon>
        <taxon>Acidimicrobiales</taxon>
        <taxon>environmental samples</taxon>
    </lineage>
</organism>
<reference evidence="8" key="1">
    <citation type="submission" date="2020-02" db="EMBL/GenBank/DDBJ databases">
        <authorList>
            <person name="Meier V. D."/>
        </authorList>
    </citation>
    <scope>NUCLEOTIDE SEQUENCE</scope>
    <source>
        <strain evidence="8">AVDCRST_MAG20</strain>
    </source>
</reference>
<dbReference type="PANTHER" id="PTHR35007">
    <property type="entry name" value="INTEGRAL MEMBRANE PROTEIN-RELATED"/>
    <property type="match status" value="1"/>
</dbReference>
<name>A0A6J4I5I0_9ACTN</name>